<evidence type="ECO:0000256" key="1">
    <source>
        <dbReference type="ARBA" id="ARBA00004123"/>
    </source>
</evidence>
<dbReference type="InterPro" id="IPR045912">
    <property type="entry name" value="FOXJ2/3-like"/>
</dbReference>
<dbReference type="Gene3D" id="1.10.10.10">
    <property type="entry name" value="Winged helix-like DNA-binding domain superfamily/Winged helix DNA-binding domain"/>
    <property type="match status" value="1"/>
</dbReference>
<evidence type="ECO:0000256" key="5">
    <source>
        <dbReference type="ARBA" id="ARBA00023242"/>
    </source>
</evidence>
<evidence type="ECO:0000256" key="2">
    <source>
        <dbReference type="ARBA" id="ARBA00023015"/>
    </source>
</evidence>
<feature type="region of interest" description="Disordered" evidence="7">
    <location>
        <begin position="19"/>
        <end position="84"/>
    </location>
</feature>
<dbReference type="CDD" id="cd00059">
    <property type="entry name" value="FH_FOX"/>
    <property type="match status" value="1"/>
</dbReference>
<feature type="compositionally biased region" description="Basic and acidic residues" evidence="7">
    <location>
        <begin position="366"/>
        <end position="376"/>
    </location>
</feature>
<evidence type="ECO:0000256" key="6">
    <source>
        <dbReference type="PROSITE-ProRule" id="PRU00089"/>
    </source>
</evidence>
<dbReference type="PROSITE" id="PS00658">
    <property type="entry name" value="FORK_HEAD_2"/>
    <property type="match status" value="1"/>
</dbReference>
<dbReference type="STRING" id="1245745.A0A0A2W2H0"/>
<dbReference type="InterPro" id="IPR001766">
    <property type="entry name" value="Fork_head_dom"/>
</dbReference>
<dbReference type="GO" id="GO:0000978">
    <property type="term" value="F:RNA polymerase II cis-regulatory region sequence-specific DNA binding"/>
    <property type="evidence" value="ECO:0007669"/>
    <property type="project" value="TreeGrafter"/>
</dbReference>
<keyword evidence="4" id="KW-0804">Transcription</keyword>
<dbReference type="SUPFAM" id="SSF46785">
    <property type="entry name" value="Winged helix' DNA-binding domain"/>
    <property type="match status" value="1"/>
</dbReference>
<dbReference type="FunFam" id="1.10.10.10:FF:000260">
    <property type="entry name" value="Forkhead transcription factor (Sep1)"/>
    <property type="match status" value="1"/>
</dbReference>
<name>A0A0A2W2H0_BEABA</name>
<dbReference type="OrthoDB" id="5954824at2759"/>
<feature type="region of interest" description="Disordered" evidence="7">
    <location>
        <begin position="172"/>
        <end position="198"/>
    </location>
</feature>
<dbReference type="PANTHER" id="PTHR46078:SF2">
    <property type="entry name" value="FORK-HEAD DOMAIN-CONTAINING PROTEIN"/>
    <property type="match status" value="1"/>
</dbReference>
<evidence type="ECO:0000313" key="10">
    <source>
        <dbReference type="Proteomes" id="UP000030106"/>
    </source>
</evidence>
<dbReference type="PROSITE" id="PS00657">
    <property type="entry name" value="FORK_HEAD_1"/>
    <property type="match status" value="1"/>
</dbReference>
<dbReference type="InterPro" id="IPR030456">
    <property type="entry name" value="TF_fork_head_CS_2"/>
</dbReference>
<dbReference type="EMBL" id="ANFO01000081">
    <property type="protein sequence ID" value="KGQ12832.1"/>
    <property type="molecule type" value="Genomic_DNA"/>
</dbReference>
<comment type="subcellular location">
    <subcellularLocation>
        <location evidence="1 6">Nucleus</location>
    </subcellularLocation>
</comment>
<dbReference type="SMART" id="SM00339">
    <property type="entry name" value="FH"/>
    <property type="match status" value="1"/>
</dbReference>
<protein>
    <submittedName>
        <fullName evidence="9">Forkhead protein sep1</fullName>
    </submittedName>
</protein>
<dbReference type="PROSITE" id="PS50039">
    <property type="entry name" value="FORK_HEAD_3"/>
    <property type="match status" value="1"/>
</dbReference>
<evidence type="ECO:0000256" key="4">
    <source>
        <dbReference type="ARBA" id="ARBA00023163"/>
    </source>
</evidence>
<dbReference type="GO" id="GO:0001228">
    <property type="term" value="F:DNA-binding transcription activator activity, RNA polymerase II-specific"/>
    <property type="evidence" value="ECO:0007669"/>
    <property type="project" value="UniProtKB-ARBA"/>
</dbReference>
<dbReference type="eggNOG" id="KOG2294">
    <property type="taxonomic scope" value="Eukaryota"/>
</dbReference>
<feature type="compositionally biased region" description="Polar residues" evidence="7">
    <location>
        <begin position="327"/>
        <end position="343"/>
    </location>
</feature>
<feature type="region of interest" description="Disordered" evidence="7">
    <location>
        <begin position="261"/>
        <end position="300"/>
    </location>
</feature>
<feature type="region of interest" description="Disordered" evidence="7">
    <location>
        <begin position="723"/>
        <end position="749"/>
    </location>
</feature>
<dbReference type="Pfam" id="PF00250">
    <property type="entry name" value="Forkhead"/>
    <property type="match status" value="1"/>
</dbReference>
<feature type="DNA-binding region" description="Fork-head" evidence="6">
    <location>
        <begin position="198"/>
        <end position="293"/>
    </location>
</feature>
<dbReference type="Proteomes" id="UP000030106">
    <property type="component" value="Unassembled WGS sequence"/>
</dbReference>
<keyword evidence="3 6" id="KW-0238">DNA-binding</keyword>
<proteinExistence type="predicted"/>
<dbReference type="InterPro" id="IPR036388">
    <property type="entry name" value="WH-like_DNA-bd_sf"/>
</dbReference>
<keyword evidence="2" id="KW-0805">Transcription regulation</keyword>
<organism evidence="9 10">
    <name type="scientific">Beauveria bassiana D1-5</name>
    <dbReference type="NCBI Taxonomy" id="1245745"/>
    <lineage>
        <taxon>Eukaryota</taxon>
        <taxon>Fungi</taxon>
        <taxon>Dikarya</taxon>
        <taxon>Ascomycota</taxon>
        <taxon>Pezizomycotina</taxon>
        <taxon>Sordariomycetes</taxon>
        <taxon>Hypocreomycetidae</taxon>
        <taxon>Hypocreales</taxon>
        <taxon>Cordycipitaceae</taxon>
        <taxon>Beauveria</taxon>
    </lineage>
</organism>
<accession>A0A0A2W2H0</accession>
<comment type="caution">
    <text evidence="9">The sequence shown here is derived from an EMBL/GenBank/DDBJ whole genome shotgun (WGS) entry which is preliminary data.</text>
</comment>
<evidence type="ECO:0000259" key="8">
    <source>
        <dbReference type="PROSITE" id="PS50039"/>
    </source>
</evidence>
<dbReference type="InterPro" id="IPR018122">
    <property type="entry name" value="TF_fork_head_CS_1"/>
</dbReference>
<feature type="compositionally biased region" description="Polar residues" evidence="7">
    <location>
        <begin position="59"/>
        <end position="84"/>
    </location>
</feature>
<evidence type="ECO:0000256" key="7">
    <source>
        <dbReference type="SAM" id="MobiDB-lite"/>
    </source>
</evidence>
<dbReference type="HOGENOM" id="CLU_012536_0_0_1"/>
<feature type="region of interest" description="Disordered" evidence="7">
    <location>
        <begin position="313"/>
        <end position="424"/>
    </location>
</feature>
<keyword evidence="5 6" id="KW-0539">Nucleus</keyword>
<dbReference type="PANTHER" id="PTHR46078">
    <property type="entry name" value="FORKHEAD BOX PROTEIN J2 FAMILY MEMBER"/>
    <property type="match status" value="1"/>
</dbReference>
<reference evidence="9 10" key="1">
    <citation type="submission" date="2012-10" db="EMBL/GenBank/DDBJ databases">
        <title>Genome sequencing and analysis of entomopathogenic fungi Beauveria bassiana D1-5.</title>
        <authorList>
            <person name="Li Q."/>
            <person name="Wang L."/>
            <person name="Zhang Z."/>
            <person name="Wang Q."/>
            <person name="Ren J."/>
            <person name="Wang M."/>
            <person name="Xu W."/>
            <person name="Wang J."/>
            <person name="Lu Y."/>
            <person name="Du Q."/>
            <person name="Sun Z."/>
        </authorList>
    </citation>
    <scope>NUCLEOTIDE SEQUENCE [LARGE SCALE GENOMIC DNA]</scope>
    <source>
        <strain evidence="9 10">D1-5</strain>
    </source>
</reference>
<feature type="domain" description="Fork-head" evidence="8">
    <location>
        <begin position="198"/>
        <end position="293"/>
    </location>
</feature>
<dbReference type="InterPro" id="IPR036390">
    <property type="entry name" value="WH_DNA-bd_sf"/>
</dbReference>
<dbReference type="GO" id="GO:0005634">
    <property type="term" value="C:nucleus"/>
    <property type="evidence" value="ECO:0007669"/>
    <property type="project" value="UniProtKB-SubCell"/>
</dbReference>
<dbReference type="AlphaFoldDB" id="A0A0A2W2H0"/>
<evidence type="ECO:0000256" key="3">
    <source>
        <dbReference type="ARBA" id="ARBA00023125"/>
    </source>
</evidence>
<gene>
    <name evidence="9" type="ORF">BBAD15_g1408</name>
</gene>
<sequence length="749" mass="82430">MAKSTRYFAQDENLQIFQDDMFDNSRPMTSHAPMPSVTRPPRRPLSASSSNVVLDPPSMSFSGYSPYKTKSASPRSPLKSSQGSRLNMVSMAPPMAKRHTTDNLQKRPQLSKFKTGPQKPTFEVNFGKENVHPHIFPAPPTINISMENYYQQKPNPNGKRGLMEAAPIRDPRAKKPKVDDNGLPPHDSFPPISDDGTKPPHSYAQLIGMAILRSPMRRLTLAQIYKWISDNYSFYNPDDAGWQNSIRHNLSLHKNFIKIERPKDDPGKGNYWGIEPGTEQQFLKEKPPRKSAPSAENLPVMSTRLEPSMRSAPNMSLLEPTLPPQGSRRQSALSPLPTSQATLSMPAEISSDATIPISDSAAPEDGADRHDNELPHDAMYSPLPATMHSSPPVPRQGERSGTPPPRTGQPASSITRSHKRKFASMDDSGYISSLESSVMRPNQKAMLLTSEADRPRIKRGRAEEEIARLRHSSPFSPTKSRSLSVYGPISSSPLRHASEGHALLPLTPIVKMKPPARPPPSVSPNTNLRIHRDKVRHMLQSPLRRVIGVSEEALPWSPAFNLDETLYAFDDISSNVNDFDIFQDIAGLDENTFPVIGSADSGSPVKRSAKRARLDRSVSSSSLDQLTGSVKKTITSAPLLRVPEHSPLRFLDTPSKVFEGLSSPSKMLQQSPTRASPSKFSAAMLEISADDTWPSLVMDPSEFASANENAEFGGLDILQGFQKIGSGSQQSKPARPTKPALGRSYSTAF</sequence>
<evidence type="ECO:0000313" key="9">
    <source>
        <dbReference type="EMBL" id="KGQ12832.1"/>
    </source>
</evidence>
<dbReference type="PRINTS" id="PR00053">
    <property type="entry name" value="FORKHEAD"/>
</dbReference>